<accession>A0A1B8RTR3</accession>
<dbReference type="InterPro" id="IPR014284">
    <property type="entry name" value="RNA_pol_sigma-70_dom"/>
</dbReference>
<evidence type="ECO:0000256" key="3">
    <source>
        <dbReference type="ARBA" id="ARBA00023125"/>
    </source>
</evidence>
<dbReference type="RefSeq" id="WP_027099526.1">
    <property type="nucleotide sequence ID" value="NZ_CABHIH010000001.1"/>
</dbReference>
<dbReference type="NCBIfam" id="TIGR02937">
    <property type="entry name" value="sigma70-ECF"/>
    <property type="match status" value="1"/>
</dbReference>
<evidence type="ECO:0000256" key="1">
    <source>
        <dbReference type="ARBA" id="ARBA00023015"/>
    </source>
</evidence>
<dbReference type="PANTHER" id="PTHR30385">
    <property type="entry name" value="SIGMA FACTOR F FLAGELLAR"/>
    <property type="match status" value="1"/>
</dbReference>
<evidence type="ECO:0000259" key="5">
    <source>
        <dbReference type="PROSITE" id="PS00716"/>
    </source>
</evidence>
<dbReference type="InterPro" id="IPR012845">
    <property type="entry name" value="RNA_pol_sigma_FliA_WhiG"/>
</dbReference>
<protein>
    <submittedName>
        <fullName evidence="6">RNA polymerase subunit sigma</fullName>
    </submittedName>
</protein>
<dbReference type="PROSITE" id="PS00716">
    <property type="entry name" value="SIGMA70_2"/>
    <property type="match status" value="1"/>
</dbReference>
<gene>
    <name evidence="6" type="ORF">CP373A1_01120</name>
</gene>
<dbReference type="Pfam" id="PF04539">
    <property type="entry name" value="Sigma70_r3"/>
    <property type="match status" value="1"/>
</dbReference>
<dbReference type="GO" id="GO:0016987">
    <property type="term" value="F:sigma factor activity"/>
    <property type="evidence" value="ECO:0007669"/>
    <property type="project" value="UniProtKB-KW"/>
</dbReference>
<proteinExistence type="predicted"/>
<dbReference type="InterPro" id="IPR007624">
    <property type="entry name" value="RNA_pol_sigma70_r3"/>
</dbReference>
<dbReference type="OrthoDB" id="9799825at2"/>
<dbReference type="Gene3D" id="1.10.1740.10">
    <property type="match status" value="1"/>
</dbReference>
<dbReference type="SUPFAM" id="SSF88946">
    <property type="entry name" value="Sigma2 domain of RNA polymerase sigma factors"/>
    <property type="match status" value="1"/>
</dbReference>
<dbReference type="PANTHER" id="PTHR30385:SF7">
    <property type="entry name" value="RNA POLYMERASE SIGMA FACTOR FLIA"/>
    <property type="match status" value="1"/>
</dbReference>
<dbReference type="AlphaFoldDB" id="A0A1B8RTR3"/>
<dbReference type="GO" id="GO:0003899">
    <property type="term" value="F:DNA-directed RNA polymerase activity"/>
    <property type="evidence" value="ECO:0007669"/>
    <property type="project" value="InterPro"/>
</dbReference>
<keyword evidence="7" id="KW-1185">Reference proteome</keyword>
<keyword evidence="4" id="KW-0804">Transcription</keyword>
<comment type="caution">
    <text evidence="6">The sequence shown here is derived from an EMBL/GenBank/DDBJ whole genome shotgun (WGS) entry which is preliminary data.</text>
</comment>
<dbReference type="InterPro" id="IPR000943">
    <property type="entry name" value="RNA_pol_sigma70"/>
</dbReference>
<dbReference type="InterPro" id="IPR007630">
    <property type="entry name" value="RNA_pol_sigma70_r4"/>
</dbReference>
<dbReference type="PIRSF" id="PIRSF000770">
    <property type="entry name" value="RNA_pol_sigma-SigE/K"/>
    <property type="match status" value="1"/>
</dbReference>
<feature type="domain" description="RNA polymerase sigma-70" evidence="5">
    <location>
        <begin position="205"/>
        <end position="231"/>
    </location>
</feature>
<dbReference type="Pfam" id="PF04542">
    <property type="entry name" value="Sigma70_r2"/>
    <property type="match status" value="1"/>
</dbReference>
<name>A0A1B8RTR3_9CLOT</name>
<keyword evidence="2" id="KW-0731">Sigma factor</keyword>
<dbReference type="InterPro" id="IPR007627">
    <property type="entry name" value="RNA_pol_sigma70_r2"/>
</dbReference>
<dbReference type="EMBL" id="MAPZ01000009">
    <property type="protein sequence ID" value="OBY12225.1"/>
    <property type="molecule type" value="Genomic_DNA"/>
</dbReference>
<dbReference type="CDD" id="cd06171">
    <property type="entry name" value="Sigma70_r4"/>
    <property type="match status" value="1"/>
</dbReference>
<dbReference type="NCBIfam" id="TIGR02479">
    <property type="entry name" value="FliA_WhiG"/>
    <property type="match status" value="1"/>
</dbReference>
<dbReference type="eggNOG" id="COG1191">
    <property type="taxonomic scope" value="Bacteria"/>
</dbReference>
<dbReference type="Gene3D" id="1.20.140.160">
    <property type="match status" value="1"/>
</dbReference>
<dbReference type="Proteomes" id="UP000092714">
    <property type="component" value="Unassembled WGS sequence"/>
</dbReference>
<dbReference type="SUPFAM" id="SSF88659">
    <property type="entry name" value="Sigma3 and sigma4 domains of RNA polymerase sigma factors"/>
    <property type="match status" value="2"/>
</dbReference>
<keyword evidence="3" id="KW-0238">DNA-binding</keyword>
<evidence type="ECO:0000313" key="6">
    <source>
        <dbReference type="EMBL" id="OBY12225.1"/>
    </source>
</evidence>
<dbReference type="GO" id="GO:0003677">
    <property type="term" value="F:DNA binding"/>
    <property type="evidence" value="ECO:0007669"/>
    <property type="project" value="UniProtKB-KW"/>
</dbReference>
<reference evidence="6 7" key="1">
    <citation type="submission" date="2016-06" db="EMBL/GenBank/DDBJ databases">
        <authorList>
            <person name="Kjaerup R.B."/>
            <person name="Dalgaard T.S."/>
            <person name="Juul-Madsen H.R."/>
        </authorList>
    </citation>
    <scope>NUCLEOTIDE SEQUENCE [LARGE SCALE GENOMIC DNA]</scope>
    <source>
        <strain evidence="6 7">373-A1</strain>
    </source>
</reference>
<evidence type="ECO:0000256" key="4">
    <source>
        <dbReference type="ARBA" id="ARBA00023163"/>
    </source>
</evidence>
<organism evidence="6 7">
    <name type="scientific">Clostridium paraputrificum</name>
    <dbReference type="NCBI Taxonomy" id="29363"/>
    <lineage>
        <taxon>Bacteria</taxon>
        <taxon>Bacillati</taxon>
        <taxon>Bacillota</taxon>
        <taxon>Clostridia</taxon>
        <taxon>Eubacteriales</taxon>
        <taxon>Clostridiaceae</taxon>
        <taxon>Clostridium</taxon>
    </lineage>
</organism>
<dbReference type="PRINTS" id="PR00046">
    <property type="entry name" value="SIGMA70FCT"/>
</dbReference>
<dbReference type="InterPro" id="IPR013325">
    <property type="entry name" value="RNA_pol_sigma_r2"/>
</dbReference>
<evidence type="ECO:0000313" key="7">
    <source>
        <dbReference type="Proteomes" id="UP000092714"/>
    </source>
</evidence>
<dbReference type="InterPro" id="IPR013324">
    <property type="entry name" value="RNA_pol_sigma_r3/r4-like"/>
</dbReference>
<dbReference type="NCBIfam" id="NF005413">
    <property type="entry name" value="PRK06986.1"/>
    <property type="match status" value="1"/>
</dbReference>
<keyword evidence="1" id="KW-0805">Transcription regulation</keyword>
<sequence>MTTLNLLEGKEQIIEECIPLVKYIASRISLGKNKNMEYEDLVGYGMIGLIDAISKYDETKGMKFSSYASIRIRGAIIDEIRKNRPISKGAMDKLNRYNEAVETLQKTLCREPSIDEIAKHMNLSICEVGEIENYINYISVVSLEDIVYSDDEDMTIMGIIEDKNSPSPEQSYEEKEQIEILAKAIESLNEKDRTVLNLYYYEKLTLKEIGAVLGVSESRVCQLHSRAIRNLREKMKKINYL</sequence>
<dbReference type="GeneID" id="42777372"/>
<dbReference type="Pfam" id="PF04545">
    <property type="entry name" value="Sigma70_r4"/>
    <property type="match status" value="1"/>
</dbReference>
<dbReference type="GO" id="GO:0006352">
    <property type="term" value="P:DNA-templated transcription initiation"/>
    <property type="evidence" value="ECO:0007669"/>
    <property type="project" value="InterPro"/>
</dbReference>
<evidence type="ECO:0000256" key="2">
    <source>
        <dbReference type="ARBA" id="ARBA00023082"/>
    </source>
</evidence>